<dbReference type="PANTHER" id="PTHR47966:SF51">
    <property type="entry name" value="BETA-SITE APP-CLEAVING ENZYME, ISOFORM A-RELATED"/>
    <property type="match status" value="1"/>
</dbReference>
<dbReference type="InterPro" id="IPR001461">
    <property type="entry name" value="Aspartic_peptidase_A1"/>
</dbReference>
<dbReference type="MEROPS" id="A01.097"/>
<dbReference type="Proteomes" id="UP000005666">
    <property type="component" value="Chromosome 5"/>
</dbReference>
<organism evidence="5 6">
    <name type="scientific">Tetrapisispora phaffii (strain ATCC 24235 / CBS 4417 / NBRC 1672 / NRRL Y-8282 / UCD 70-5)</name>
    <name type="common">Yeast</name>
    <name type="synonym">Fabospora phaffii</name>
    <dbReference type="NCBI Taxonomy" id="1071381"/>
    <lineage>
        <taxon>Eukaryota</taxon>
        <taxon>Fungi</taxon>
        <taxon>Dikarya</taxon>
        <taxon>Ascomycota</taxon>
        <taxon>Saccharomycotina</taxon>
        <taxon>Saccharomycetes</taxon>
        <taxon>Saccharomycetales</taxon>
        <taxon>Saccharomycetaceae</taxon>
        <taxon>Tetrapisispora</taxon>
    </lineage>
</organism>
<feature type="region of interest" description="Disordered" evidence="2">
    <location>
        <begin position="449"/>
        <end position="483"/>
    </location>
</feature>
<dbReference type="AlphaFoldDB" id="G8BTQ6"/>
<gene>
    <name evidence="5" type="primary">TPHA0E01920</name>
    <name evidence="5" type="ordered locus">TPHA_0E01920</name>
</gene>
<feature type="chain" id="PRO_5003508697" description="Peptidase A1 domain-containing protein" evidence="3">
    <location>
        <begin position="23"/>
        <end position="624"/>
    </location>
</feature>
<dbReference type="SUPFAM" id="SSF50630">
    <property type="entry name" value="Acid proteases"/>
    <property type="match status" value="1"/>
</dbReference>
<dbReference type="InterPro" id="IPR033121">
    <property type="entry name" value="PEPTIDASE_A1"/>
</dbReference>
<evidence type="ECO:0000259" key="4">
    <source>
        <dbReference type="PROSITE" id="PS51767"/>
    </source>
</evidence>
<feature type="compositionally biased region" description="Polar residues" evidence="2">
    <location>
        <begin position="462"/>
        <end position="483"/>
    </location>
</feature>
<dbReference type="Pfam" id="PF00026">
    <property type="entry name" value="Asp"/>
    <property type="match status" value="1"/>
</dbReference>
<dbReference type="PROSITE" id="PS51767">
    <property type="entry name" value="PEPTIDASE_A1"/>
    <property type="match status" value="1"/>
</dbReference>
<accession>G8BTQ6</accession>
<dbReference type="PANTHER" id="PTHR47966">
    <property type="entry name" value="BETA-SITE APP-CLEAVING ENZYME, ISOFORM A-RELATED"/>
    <property type="match status" value="1"/>
</dbReference>
<sequence>MVSRSLLLTFASVITIVHPSYAATTTKSIATSAEAVNSFPTLAVGKDSKALYYVNISIGIPSQEENVRVDIAQPYIWLPAKNSTCETSSCVVTSSFNNQTSNSSVLLQDGQIFSLDFIDSISLNGTFYKDDLTCSNLVQPLKLNESLKSPDGLYTTNTTDDSITLVALSFINAIDYQGLTIGSLGLASSTTSDLSGASLDFVDDSFSFLTYLSNSEVIDTPSYSLWLGGDTLPYTNMTSINSTTIDYCGNLVLGAVDQRYYEGRLVQFDMLPALLNNVTEAVTYGLPIIPMGPIYIENSSGTQLNLTTTNFLEPVLLDSRYTNARLPLNTVIQIATQLNAAYVEEFGSWIVECSLAEMNVNLNFNFQGLTIPVSLNDFLSRVINSTTGEPIKFSESSEDACALAVYPNTDIGFNILGGPFLKNIYLAIDNEGRSVAIAKAVKEDDTSAINSISSNSSDNETHISTSVKKTTSHSGNSTVTTSTKSETFGSIQSGTIPFATSYNITATSRLTLIRDVHDELSTYPIEFTAILTSNGLVSSMRSYFTTDRITSSTVKTSQSQFVSIPVRSGLNGTATTYTASAIANKIAVLNKNMNSNTNSNIFKNPLNLTFLTCFITLIVISWAF</sequence>
<feature type="signal peptide" evidence="3">
    <location>
        <begin position="1"/>
        <end position="22"/>
    </location>
</feature>
<keyword evidence="6" id="KW-1185">Reference proteome</keyword>
<dbReference type="GO" id="GO:0004190">
    <property type="term" value="F:aspartic-type endopeptidase activity"/>
    <property type="evidence" value="ECO:0007669"/>
    <property type="project" value="InterPro"/>
</dbReference>
<dbReference type="PRINTS" id="PR00792">
    <property type="entry name" value="PEPSIN"/>
</dbReference>
<feature type="domain" description="Peptidase A1" evidence="4">
    <location>
        <begin position="52"/>
        <end position="438"/>
    </location>
</feature>
<dbReference type="Gene3D" id="2.40.70.10">
    <property type="entry name" value="Acid Proteases"/>
    <property type="match status" value="2"/>
</dbReference>
<protein>
    <recommendedName>
        <fullName evidence="4">Peptidase A1 domain-containing protein</fullName>
    </recommendedName>
</protein>
<dbReference type="eggNOG" id="KOG1339">
    <property type="taxonomic scope" value="Eukaryota"/>
</dbReference>
<dbReference type="InterPro" id="IPR021109">
    <property type="entry name" value="Peptidase_aspartic_dom_sf"/>
</dbReference>
<dbReference type="GO" id="GO:0006508">
    <property type="term" value="P:proteolysis"/>
    <property type="evidence" value="ECO:0007669"/>
    <property type="project" value="InterPro"/>
</dbReference>
<proteinExistence type="inferred from homology"/>
<evidence type="ECO:0000313" key="5">
    <source>
        <dbReference type="EMBL" id="CCE63284.1"/>
    </source>
</evidence>
<keyword evidence="3" id="KW-0732">Signal</keyword>
<dbReference type="GeneID" id="11531393"/>
<dbReference type="OMA" id="KNIYMAM"/>
<evidence type="ECO:0000313" key="6">
    <source>
        <dbReference type="Proteomes" id="UP000005666"/>
    </source>
</evidence>
<name>G8BTQ6_TETPH</name>
<dbReference type="HOGENOM" id="CLU_023427_0_0_1"/>
<dbReference type="RefSeq" id="XP_003685718.1">
    <property type="nucleotide sequence ID" value="XM_003685670.1"/>
</dbReference>
<dbReference type="OrthoDB" id="771136at2759"/>
<reference evidence="5 6" key="1">
    <citation type="journal article" date="2011" name="Proc. Natl. Acad. Sci. U.S.A.">
        <title>Evolutionary erosion of yeast sex chromosomes by mating-type switching accidents.</title>
        <authorList>
            <person name="Gordon J.L."/>
            <person name="Armisen D."/>
            <person name="Proux-Wera E."/>
            <person name="Oheigeartaigh S.S."/>
            <person name="Byrne K.P."/>
            <person name="Wolfe K.H."/>
        </authorList>
    </citation>
    <scope>NUCLEOTIDE SEQUENCE [LARGE SCALE GENOMIC DNA]</scope>
    <source>
        <strain evidence="6">ATCC 24235 / CBS 4417 / NBRC 1672 / NRRL Y-8282 / UCD 70-5</strain>
    </source>
</reference>
<evidence type="ECO:0000256" key="1">
    <source>
        <dbReference type="ARBA" id="ARBA00007447"/>
    </source>
</evidence>
<dbReference type="KEGG" id="tpf:TPHA_0E01920"/>
<evidence type="ECO:0000256" key="3">
    <source>
        <dbReference type="SAM" id="SignalP"/>
    </source>
</evidence>
<dbReference type="EMBL" id="HE612860">
    <property type="protein sequence ID" value="CCE63284.1"/>
    <property type="molecule type" value="Genomic_DNA"/>
</dbReference>
<evidence type="ECO:0000256" key="2">
    <source>
        <dbReference type="SAM" id="MobiDB-lite"/>
    </source>
</evidence>
<comment type="similarity">
    <text evidence="1">Belongs to the peptidase A1 family.</text>
</comment>